<reference evidence="8 9" key="1">
    <citation type="submission" date="2014-11" db="EMBL/GenBank/DDBJ databases">
        <title>Genetic blueprint of the zoonotic pathogen Toxocara canis.</title>
        <authorList>
            <person name="Zhu X.-Q."/>
            <person name="Korhonen P.K."/>
            <person name="Cai H."/>
            <person name="Young N.D."/>
            <person name="Nejsum P."/>
            <person name="von Samson-Himmelstjerna G."/>
            <person name="Boag P.R."/>
            <person name="Tan P."/>
            <person name="Li Q."/>
            <person name="Min J."/>
            <person name="Yang Y."/>
            <person name="Wang X."/>
            <person name="Fang X."/>
            <person name="Hall R.S."/>
            <person name="Hofmann A."/>
            <person name="Sternberg P.W."/>
            <person name="Jex A.R."/>
            <person name="Gasser R.B."/>
        </authorList>
    </citation>
    <scope>NUCLEOTIDE SEQUENCE [LARGE SCALE GENOMIC DNA]</scope>
    <source>
        <strain evidence="8">PN_DK_2014</strain>
    </source>
</reference>
<evidence type="ECO:0000256" key="4">
    <source>
        <dbReference type="ARBA" id="ARBA00023054"/>
    </source>
</evidence>
<evidence type="ECO:0000256" key="5">
    <source>
        <dbReference type="SAM" id="Coils"/>
    </source>
</evidence>
<organism evidence="8 9">
    <name type="scientific">Toxocara canis</name>
    <name type="common">Canine roundworm</name>
    <dbReference type="NCBI Taxonomy" id="6265"/>
    <lineage>
        <taxon>Eukaryota</taxon>
        <taxon>Metazoa</taxon>
        <taxon>Ecdysozoa</taxon>
        <taxon>Nematoda</taxon>
        <taxon>Chromadorea</taxon>
        <taxon>Rhabditida</taxon>
        <taxon>Spirurina</taxon>
        <taxon>Ascaridomorpha</taxon>
        <taxon>Ascaridoidea</taxon>
        <taxon>Toxocaridae</taxon>
        <taxon>Toxocara</taxon>
    </lineage>
</organism>
<sequence>MSTNPFDDDYKDYTGAMSASEQIKSEFMGQGQRFPCIIGGGGGGTVGSNSIEDDVNFYEREIEKYMQESLDSTQRSRQQLEQSEQVGVATAQDLLAQREKLENTEKNLDEIERTTKMTQRNLNSLKSVFGGFFKNKFSRVPKEPAPEKLRSSKSDNRLNSTVDKLASDSSAYSGGAVSASGPTLSESSRAAIRGTRWEAMDKEIDSNLDSMSSQLSRLRMLGTAISEEVDTQNALLDRIQVKAERNDARVKEQDNSMSSQLSRLRMLGTAISEEVDTQNALLDRIQVKAERNDARVKEQDSQMRRLLGNVQKEEEQKPTIPTVSKSKVMYSAMKSAF</sequence>
<evidence type="ECO:0000313" key="8">
    <source>
        <dbReference type="EMBL" id="KHN75048.1"/>
    </source>
</evidence>
<evidence type="ECO:0000256" key="2">
    <source>
        <dbReference type="ARBA" id="ARBA00022448"/>
    </source>
</evidence>
<keyword evidence="2" id="KW-0813">Transport</keyword>
<evidence type="ECO:0000256" key="6">
    <source>
        <dbReference type="SAM" id="MobiDB-lite"/>
    </source>
</evidence>
<dbReference type="InterPro" id="IPR000727">
    <property type="entry name" value="T_SNARE_dom"/>
</dbReference>
<dbReference type="GO" id="GO:0005484">
    <property type="term" value="F:SNAP receptor activity"/>
    <property type="evidence" value="ECO:0007669"/>
    <property type="project" value="TreeGrafter"/>
</dbReference>
<evidence type="ECO:0000256" key="1">
    <source>
        <dbReference type="ARBA" id="ARBA00009480"/>
    </source>
</evidence>
<dbReference type="CDD" id="cd15887">
    <property type="entry name" value="SNARE_SNAP29N"/>
    <property type="match status" value="1"/>
</dbReference>
<feature type="compositionally biased region" description="Low complexity" evidence="6">
    <location>
        <begin position="167"/>
        <end position="181"/>
    </location>
</feature>
<dbReference type="CDD" id="cd15856">
    <property type="entry name" value="SNARE_SNAP29C"/>
    <property type="match status" value="2"/>
</dbReference>
<dbReference type="STRING" id="6265.A0A0B2UZX1"/>
<keyword evidence="9" id="KW-1185">Reference proteome</keyword>
<feature type="domain" description="T-SNARE coiled-coil homology" evidence="7">
    <location>
        <begin position="256"/>
        <end position="306"/>
    </location>
</feature>
<feature type="region of interest" description="Disordered" evidence="6">
    <location>
        <begin position="139"/>
        <end position="158"/>
    </location>
</feature>
<dbReference type="OMA" id="MYSAMKS"/>
<feature type="domain" description="T-SNARE coiled-coil homology" evidence="7">
    <location>
        <begin position="63"/>
        <end position="125"/>
    </location>
</feature>
<dbReference type="PANTHER" id="PTHR19305">
    <property type="entry name" value="SYNAPTOSOMAL ASSOCIATED PROTEIN"/>
    <property type="match status" value="1"/>
</dbReference>
<dbReference type="PROSITE" id="PS50192">
    <property type="entry name" value="T_SNARE"/>
    <property type="match status" value="3"/>
</dbReference>
<dbReference type="GO" id="GO:0031629">
    <property type="term" value="P:synaptic vesicle fusion to presynaptic active zone membrane"/>
    <property type="evidence" value="ECO:0007669"/>
    <property type="project" value="TreeGrafter"/>
</dbReference>
<feature type="region of interest" description="Disordered" evidence="6">
    <location>
        <begin position="164"/>
        <end position="187"/>
    </location>
</feature>
<proteinExistence type="inferred from homology"/>
<dbReference type="Gene3D" id="1.20.5.110">
    <property type="match status" value="3"/>
</dbReference>
<dbReference type="EMBL" id="JPKZ01002784">
    <property type="protein sequence ID" value="KHN75048.1"/>
    <property type="molecule type" value="Genomic_DNA"/>
</dbReference>
<dbReference type="GO" id="GO:0019905">
    <property type="term" value="F:syntaxin binding"/>
    <property type="evidence" value="ECO:0007669"/>
    <property type="project" value="TreeGrafter"/>
</dbReference>
<dbReference type="PANTHER" id="PTHR19305:SF9">
    <property type="entry name" value="SYNAPTOSOMAL-ASSOCIATED PROTEIN 29"/>
    <property type="match status" value="1"/>
</dbReference>
<keyword evidence="3" id="KW-0653">Protein transport</keyword>
<dbReference type="SMART" id="SM00397">
    <property type="entry name" value="t_SNARE"/>
    <property type="match status" value="3"/>
</dbReference>
<dbReference type="SUPFAM" id="SSF58038">
    <property type="entry name" value="SNARE fusion complex"/>
    <property type="match status" value="3"/>
</dbReference>
<comment type="similarity">
    <text evidence="1">Belongs to the SNAP-25 family.</text>
</comment>
<protein>
    <submittedName>
        <fullName evidence="8">Soluble NSF attachment protein 29</fullName>
    </submittedName>
</protein>
<feature type="domain" description="T-SNARE coiled-coil homology" evidence="7">
    <location>
        <begin position="198"/>
        <end position="260"/>
    </location>
</feature>
<dbReference type="FunFam" id="1.20.5.110:FF:000079">
    <property type="entry name" value="synaptosomal-associated protein 29"/>
    <property type="match status" value="1"/>
</dbReference>
<gene>
    <name evidence="8" type="primary">snap-29</name>
    <name evidence="8" type="ORF">Tcan_12602</name>
</gene>
<dbReference type="FunFam" id="1.20.5.110:FF:000041">
    <property type="entry name" value="Synaptosomal-associated protein 29"/>
    <property type="match status" value="1"/>
</dbReference>
<keyword evidence="4 5" id="KW-0175">Coiled coil</keyword>
<evidence type="ECO:0000259" key="7">
    <source>
        <dbReference type="PROSITE" id="PS50192"/>
    </source>
</evidence>
<dbReference type="GO" id="GO:0005886">
    <property type="term" value="C:plasma membrane"/>
    <property type="evidence" value="ECO:0007669"/>
    <property type="project" value="TreeGrafter"/>
</dbReference>
<dbReference type="Proteomes" id="UP000031036">
    <property type="component" value="Unassembled WGS sequence"/>
</dbReference>
<dbReference type="OrthoDB" id="18679at2759"/>
<evidence type="ECO:0000313" key="9">
    <source>
        <dbReference type="Proteomes" id="UP000031036"/>
    </source>
</evidence>
<dbReference type="GO" id="GO:0015031">
    <property type="term" value="P:protein transport"/>
    <property type="evidence" value="ECO:0007669"/>
    <property type="project" value="UniProtKB-KW"/>
</dbReference>
<dbReference type="AlphaFoldDB" id="A0A0B2UZX1"/>
<dbReference type="GO" id="GO:0016082">
    <property type="term" value="P:synaptic vesicle priming"/>
    <property type="evidence" value="ECO:0007669"/>
    <property type="project" value="TreeGrafter"/>
</dbReference>
<name>A0A0B2UZX1_TOXCA</name>
<dbReference type="GO" id="GO:0098793">
    <property type="term" value="C:presynapse"/>
    <property type="evidence" value="ECO:0007669"/>
    <property type="project" value="GOC"/>
</dbReference>
<dbReference type="GO" id="GO:0031201">
    <property type="term" value="C:SNARE complex"/>
    <property type="evidence" value="ECO:0007669"/>
    <property type="project" value="TreeGrafter"/>
</dbReference>
<feature type="compositionally biased region" description="Basic and acidic residues" evidence="6">
    <location>
        <begin position="140"/>
        <end position="156"/>
    </location>
</feature>
<comment type="caution">
    <text evidence="8">The sequence shown here is derived from an EMBL/GenBank/DDBJ whole genome shotgun (WGS) entry which is preliminary data.</text>
</comment>
<feature type="coiled-coil region" evidence="5">
    <location>
        <begin position="48"/>
        <end position="121"/>
    </location>
</feature>
<accession>A0A0B2UZX1</accession>
<evidence type="ECO:0000256" key="3">
    <source>
        <dbReference type="ARBA" id="ARBA00022927"/>
    </source>
</evidence>